<evidence type="ECO:0000256" key="5">
    <source>
        <dbReference type="ARBA" id="ARBA00023004"/>
    </source>
</evidence>
<dbReference type="EMBL" id="JARRAG010000002">
    <property type="protein sequence ID" value="MDG3004769.1"/>
    <property type="molecule type" value="Genomic_DNA"/>
</dbReference>
<keyword evidence="8 9" id="KW-0464">Manganese</keyword>
<keyword evidence="13" id="KW-1185">Reference proteome</keyword>
<dbReference type="Proteomes" id="UP001216907">
    <property type="component" value="Unassembled WGS sequence"/>
</dbReference>
<keyword evidence="7 9" id="KW-0051">Antiviral defense</keyword>
<dbReference type="RefSeq" id="WP_277861121.1">
    <property type="nucleotide sequence ID" value="NZ_JARRAG010000002.1"/>
</dbReference>
<comment type="caution">
    <text evidence="12">The sequence shown here is derived from an EMBL/GenBank/DDBJ whole genome shotgun (WGS) entry which is preliminary data.</text>
</comment>
<evidence type="ECO:0000256" key="1">
    <source>
        <dbReference type="ARBA" id="ARBA00022722"/>
    </source>
</evidence>
<feature type="region of interest" description="Disordered" evidence="10">
    <location>
        <begin position="132"/>
        <end position="156"/>
    </location>
</feature>
<keyword evidence="6 9" id="KW-0411">Iron-sulfur</keyword>
<evidence type="ECO:0000259" key="11">
    <source>
        <dbReference type="Pfam" id="PF01930"/>
    </source>
</evidence>
<dbReference type="EC" id="3.1.12.1" evidence="9"/>
<feature type="domain" description="DUF83" evidence="11">
    <location>
        <begin position="29"/>
        <end position="128"/>
    </location>
</feature>
<keyword evidence="5 9" id="KW-0408">Iron</keyword>
<comment type="similarity">
    <text evidence="9">Belongs to the CRISPR-associated exonuclease Cas4 family.</text>
</comment>
<proteinExistence type="inferred from homology"/>
<evidence type="ECO:0000256" key="2">
    <source>
        <dbReference type="ARBA" id="ARBA00022723"/>
    </source>
</evidence>
<evidence type="ECO:0000256" key="9">
    <source>
        <dbReference type="RuleBase" id="RU365022"/>
    </source>
</evidence>
<keyword evidence="2 9" id="KW-0479">Metal-binding</keyword>
<accession>A0ABT6FB36</accession>
<protein>
    <recommendedName>
        <fullName evidence="9">CRISPR-associated exonuclease Cas4</fullName>
        <ecNumber evidence="9">3.1.12.1</ecNumber>
    </recommendedName>
</protein>
<dbReference type="InterPro" id="IPR022765">
    <property type="entry name" value="Dna2/Cas4_DUF83"/>
</dbReference>
<evidence type="ECO:0000256" key="10">
    <source>
        <dbReference type="SAM" id="MobiDB-lite"/>
    </source>
</evidence>
<feature type="compositionally biased region" description="Polar residues" evidence="10">
    <location>
        <begin position="135"/>
        <end position="146"/>
    </location>
</feature>
<dbReference type="InterPro" id="IPR011604">
    <property type="entry name" value="PDDEXK-like_dom_sf"/>
</dbReference>
<sequence length="156" mass="17994">MKSWLDLDASWEPGWARRSMRDLFECEEFRREFPVEYKRGRPKSRGADEVQLCAQAMCLEEMLGLDVPRGSLFYGETRRRKPVEFTPTLRSRVEEAARRCRELFDSRTTPRVARHKGCDRCSLLESCLPEVTGRPTASQPGATAQTHYVELPEDAP</sequence>
<keyword evidence="1 9" id="KW-0540">Nuclease</keyword>
<dbReference type="Gene3D" id="3.90.320.10">
    <property type="match status" value="1"/>
</dbReference>
<evidence type="ECO:0000256" key="8">
    <source>
        <dbReference type="ARBA" id="ARBA00023211"/>
    </source>
</evidence>
<evidence type="ECO:0000256" key="7">
    <source>
        <dbReference type="ARBA" id="ARBA00023118"/>
    </source>
</evidence>
<comment type="cofactor">
    <cofactor evidence="9">
        <name>Mg(2+)</name>
        <dbReference type="ChEBI" id="CHEBI:18420"/>
    </cofactor>
    <cofactor evidence="9">
        <name>Mn(2+)</name>
        <dbReference type="ChEBI" id="CHEBI:29035"/>
    </cofactor>
    <text evidence="9">Mg(2+) or Mn(2+) required for ssDNA cleavage activity.</text>
</comment>
<evidence type="ECO:0000313" key="13">
    <source>
        <dbReference type="Proteomes" id="UP001216907"/>
    </source>
</evidence>
<comment type="cofactor">
    <cofactor evidence="9">
        <name>iron-sulfur cluster</name>
        <dbReference type="ChEBI" id="CHEBI:30408"/>
    </cofactor>
</comment>
<reference evidence="12 13" key="1">
    <citation type="submission" date="2023-03" db="EMBL/GenBank/DDBJ databases">
        <title>Paludisphaera mucosa sp. nov. a novel planctomycete from northern fen.</title>
        <authorList>
            <person name="Ivanova A."/>
        </authorList>
    </citation>
    <scope>NUCLEOTIDE SEQUENCE [LARGE SCALE GENOMIC DNA]</scope>
    <source>
        <strain evidence="12 13">Pla2</strain>
    </source>
</reference>
<dbReference type="NCBIfam" id="TIGR00372">
    <property type="entry name" value="cas4"/>
    <property type="match status" value="1"/>
</dbReference>
<dbReference type="InterPro" id="IPR013343">
    <property type="entry name" value="CRISPR-assoc_prot_Cas4"/>
</dbReference>
<organism evidence="12 13">
    <name type="scientific">Paludisphaera mucosa</name>
    <dbReference type="NCBI Taxonomy" id="3030827"/>
    <lineage>
        <taxon>Bacteria</taxon>
        <taxon>Pseudomonadati</taxon>
        <taxon>Planctomycetota</taxon>
        <taxon>Planctomycetia</taxon>
        <taxon>Isosphaerales</taxon>
        <taxon>Isosphaeraceae</taxon>
        <taxon>Paludisphaera</taxon>
    </lineage>
</organism>
<gene>
    <name evidence="12" type="primary">cas4</name>
    <name evidence="12" type="ORF">PZE19_13355</name>
</gene>
<keyword evidence="3 9" id="KW-0378">Hydrolase</keyword>
<comment type="function">
    <text evidence="9">CRISPR (clustered regularly interspaced short palindromic repeat) is an adaptive immune system that provides protection against mobile genetic elements (viruses, transposable elements and conjugative plasmids). CRISPR clusters contain sequences complementary to antecedent mobile elements and target invading nucleic acids. CRISPR clusters are transcribed and processed into CRISPR RNA (crRNA).</text>
</comment>
<evidence type="ECO:0000256" key="4">
    <source>
        <dbReference type="ARBA" id="ARBA00022839"/>
    </source>
</evidence>
<keyword evidence="4 9" id="KW-0269">Exonuclease</keyword>
<evidence type="ECO:0000256" key="6">
    <source>
        <dbReference type="ARBA" id="ARBA00023014"/>
    </source>
</evidence>
<evidence type="ECO:0000313" key="12">
    <source>
        <dbReference type="EMBL" id="MDG3004769.1"/>
    </source>
</evidence>
<name>A0ABT6FB36_9BACT</name>
<evidence type="ECO:0000256" key="3">
    <source>
        <dbReference type="ARBA" id="ARBA00022801"/>
    </source>
</evidence>
<dbReference type="Pfam" id="PF01930">
    <property type="entry name" value="Cas_Cas4"/>
    <property type="match status" value="1"/>
</dbReference>